<keyword evidence="3" id="KW-1185">Reference proteome</keyword>
<dbReference type="InterPro" id="IPR017853">
    <property type="entry name" value="GH"/>
</dbReference>
<evidence type="ECO:0000313" key="2">
    <source>
        <dbReference type="EMBL" id="KAK1947577.1"/>
    </source>
</evidence>
<reference evidence="2" key="1">
    <citation type="submission" date="2023-08" db="EMBL/GenBank/DDBJ databases">
        <title>Reference Genome Resource for the Citrus Pathogen Phytophthora citrophthora.</title>
        <authorList>
            <person name="Moller H."/>
            <person name="Coetzee B."/>
            <person name="Rose L.J."/>
            <person name="Van Niekerk J.M."/>
        </authorList>
    </citation>
    <scope>NUCLEOTIDE SEQUENCE</scope>
    <source>
        <strain evidence="2">STE-U-9442</strain>
    </source>
</reference>
<evidence type="ECO:0000256" key="1">
    <source>
        <dbReference type="ARBA" id="ARBA00022801"/>
    </source>
</evidence>
<dbReference type="InterPro" id="IPR036962">
    <property type="entry name" value="Glyco_hydro_3_N_sf"/>
</dbReference>
<proteinExistence type="predicted"/>
<accession>A0AAD9GZ97</accession>
<dbReference type="EMBL" id="JASMQC010000002">
    <property type="protein sequence ID" value="KAK1947577.1"/>
    <property type="molecule type" value="Genomic_DNA"/>
</dbReference>
<organism evidence="2 3">
    <name type="scientific">Phytophthora citrophthora</name>
    <dbReference type="NCBI Taxonomy" id="4793"/>
    <lineage>
        <taxon>Eukaryota</taxon>
        <taxon>Sar</taxon>
        <taxon>Stramenopiles</taxon>
        <taxon>Oomycota</taxon>
        <taxon>Peronosporomycetes</taxon>
        <taxon>Peronosporales</taxon>
        <taxon>Peronosporaceae</taxon>
        <taxon>Phytophthora</taxon>
    </lineage>
</organism>
<dbReference type="Gene3D" id="3.20.20.300">
    <property type="entry name" value="Glycoside hydrolase, family 3, N-terminal domain"/>
    <property type="match status" value="1"/>
</dbReference>
<dbReference type="AlphaFoldDB" id="A0AAD9GZ97"/>
<name>A0AAD9GZ97_9STRA</name>
<gene>
    <name evidence="2" type="ORF">P3T76_001587</name>
</gene>
<comment type="caution">
    <text evidence="2">The sequence shown here is derived from an EMBL/GenBank/DDBJ whole genome shotgun (WGS) entry which is preliminary data.</text>
</comment>
<dbReference type="SUPFAM" id="SSF51445">
    <property type="entry name" value="(Trans)glycosidases"/>
    <property type="match status" value="1"/>
</dbReference>
<sequence length="261" mass="28514">MTLILQLSLFNSPVTSKDKPSAAKMLKSWLSAVCYMALSFTVFDGFCAADEWNGKVDEIMGIVGQMTQIVSFNLINSTCQLNEDAVRDYVGSYLSAPIMTENDALWGWTTATFREIVGGINKKSQWRRMTKCRVTARDTLAAGISWIFDLVLTMHNPLWARVYETFGGDPYLVLLSWAQAALVLIQPVGGPGSPTPGSPRGTTLKAPTSRTCSTVPVGVQGVCGRELMTGMENYISVIVVPVIESTKLMTKLLWDNLGLTA</sequence>
<evidence type="ECO:0000313" key="3">
    <source>
        <dbReference type="Proteomes" id="UP001259832"/>
    </source>
</evidence>
<protein>
    <submittedName>
        <fullName evidence="2">Lysosomal beta glucosidase</fullName>
    </submittedName>
</protein>
<dbReference type="Proteomes" id="UP001259832">
    <property type="component" value="Unassembled WGS sequence"/>
</dbReference>
<dbReference type="GO" id="GO:0004553">
    <property type="term" value="F:hydrolase activity, hydrolyzing O-glycosyl compounds"/>
    <property type="evidence" value="ECO:0007669"/>
    <property type="project" value="InterPro"/>
</dbReference>
<dbReference type="GO" id="GO:0005975">
    <property type="term" value="P:carbohydrate metabolic process"/>
    <property type="evidence" value="ECO:0007669"/>
    <property type="project" value="InterPro"/>
</dbReference>
<keyword evidence="1" id="KW-0378">Hydrolase</keyword>